<dbReference type="GO" id="GO:0016787">
    <property type="term" value="F:hydrolase activity"/>
    <property type="evidence" value="ECO:0007669"/>
    <property type="project" value="UniProtKB-KW"/>
</dbReference>
<evidence type="ECO:0000256" key="2">
    <source>
        <dbReference type="ARBA" id="ARBA00022801"/>
    </source>
</evidence>
<dbReference type="PANTHER" id="PTHR13748:SF62">
    <property type="entry name" value="COBW DOMAIN-CONTAINING PROTEIN"/>
    <property type="match status" value="1"/>
</dbReference>
<comment type="similarity">
    <text evidence="4">Belongs to the SIMIBI class G3E GTPase family. ZNG1 subfamily.</text>
</comment>
<dbReference type="Pfam" id="PF02492">
    <property type="entry name" value="cobW"/>
    <property type="match status" value="1"/>
</dbReference>
<dbReference type="InterPro" id="IPR011629">
    <property type="entry name" value="CobW-like_C"/>
</dbReference>
<name>A0A173MDG7_9BACT</name>
<dbReference type="SUPFAM" id="SSF90002">
    <property type="entry name" value="Hypothetical protein YjiA, C-terminal domain"/>
    <property type="match status" value="1"/>
</dbReference>
<keyword evidence="3" id="KW-0143">Chaperone</keyword>
<protein>
    <submittedName>
        <fullName evidence="8">GTPase, G3E family</fullName>
    </submittedName>
</protein>
<dbReference type="OrthoDB" id="9808822at2"/>
<sequence length="326" mass="36343">MITETRIPITILTGFLGSGKTTLLNQLLEDKKDKKIAVIENEFASYAFDADLLENKAEAIRTISSGCICCTQSGALTEAVLQMAESPEGYDHIIIEATGVADPAGVAGSLLDEMVQQHCYMDAVICMVDVQHIERLLEETEEAGRQIAFSDVLLLSRTDIPEAAARKSEVTALLTSINPLAAIHDCDFGVVKDCDIWQLFAYRTDKMVQTTEQVFQQARQPHEKIKALTFTLDEPVVFSALNFLLHSLEDVFGNNLYRIKGFVYGDNIPNRMIIQSVAGTHCWIAGAPWKEEEPRQTRLVFIGKNLQRATLEKYINTCIIPDEQEI</sequence>
<reference evidence="9" key="1">
    <citation type="submission" date="2017-01" db="EMBL/GenBank/DDBJ databases">
        <authorList>
            <person name="Varghese N."/>
            <person name="Submissions S."/>
        </authorList>
    </citation>
    <scope>NUCLEOTIDE SEQUENCE [LARGE SCALE GENOMIC DNA]</scope>
    <source>
        <strain evidence="9">DSM 21054</strain>
    </source>
</reference>
<dbReference type="InterPro" id="IPR003495">
    <property type="entry name" value="CobW/HypB/UreG_nucleotide-bd"/>
</dbReference>
<dbReference type="EMBL" id="FTOR01000005">
    <property type="protein sequence ID" value="SIT20846.1"/>
    <property type="molecule type" value="Genomic_DNA"/>
</dbReference>
<proteinExistence type="inferred from homology"/>
<dbReference type="InterPro" id="IPR036627">
    <property type="entry name" value="CobW-likC_sf"/>
</dbReference>
<dbReference type="Proteomes" id="UP000186917">
    <property type="component" value="Unassembled WGS sequence"/>
</dbReference>
<gene>
    <name evidence="8" type="ORF">SAMN05421788_10569</name>
</gene>
<evidence type="ECO:0000256" key="4">
    <source>
        <dbReference type="ARBA" id="ARBA00034320"/>
    </source>
</evidence>
<feature type="domain" description="CobW C-terminal" evidence="7">
    <location>
        <begin position="225"/>
        <end position="319"/>
    </location>
</feature>
<evidence type="ECO:0000313" key="8">
    <source>
        <dbReference type="EMBL" id="SIT20846.1"/>
    </source>
</evidence>
<dbReference type="InterPro" id="IPR051316">
    <property type="entry name" value="Zinc-reg_GTPase_activator"/>
</dbReference>
<evidence type="ECO:0000313" key="9">
    <source>
        <dbReference type="Proteomes" id="UP000186917"/>
    </source>
</evidence>
<dbReference type="SUPFAM" id="SSF52540">
    <property type="entry name" value="P-loop containing nucleoside triphosphate hydrolases"/>
    <property type="match status" value="1"/>
</dbReference>
<evidence type="ECO:0000256" key="3">
    <source>
        <dbReference type="ARBA" id="ARBA00023186"/>
    </source>
</evidence>
<accession>A0A173MDG7</accession>
<evidence type="ECO:0000259" key="7">
    <source>
        <dbReference type="SMART" id="SM00833"/>
    </source>
</evidence>
<evidence type="ECO:0000256" key="1">
    <source>
        <dbReference type="ARBA" id="ARBA00022741"/>
    </source>
</evidence>
<dbReference type="PANTHER" id="PTHR13748">
    <property type="entry name" value="COBW-RELATED"/>
    <property type="match status" value="1"/>
</dbReference>
<comment type="catalytic activity">
    <reaction evidence="6">
        <text>GTP + H2O = GDP + phosphate + H(+)</text>
        <dbReference type="Rhea" id="RHEA:19669"/>
        <dbReference type="ChEBI" id="CHEBI:15377"/>
        <dbReference type="ChEBI" id="CHEBI:15378"/>
        <dbReference type="ChEBI" id="CHEBI:37565"/>
        <dbReference type="ChEBI" id="CHEBI:43474"/>
        <dbReference type="ChEBI" id="CHEBI:58189"/>
    </reaction>
    <physiologicalReaction direction="left-to-right" evidence="6">
        <dbReference type="Rhea" id="RHEA:19670"/>
    </physiologicalReaction>
</comment>
<dbReference type="CDD" id="cd03112">
    <property type="entry name" value="CobW-like"/>
    <property type="match status" value="1"/>
</dbReference>
<dbReference type="GO" id="GO:0000166">
    <property type="term" value="F:nucleotide binding"/>
    <property type="evidence" value="ECO:0007669"/>
    <property type="project" value="UniProtKB-KW"/>
</dbReference>
<keyword evidence="2" id="KW-0378">Hydrolase</keyword>
<dbReference type="Gene3D" id="3.30.1220.10">
    <property type="entry name" value="CobW-like, C-terminal domain"/>
    <property type="match status" value="1"/>
</dbReference>
<keyword evidence="9" id="KW-1185">Reference proteome</keyword>
<evidence type="ECO:0000256" key="5">
    <source>
        <dbReference type="ARBA" id="ARBA00045658"/>
    </source>
</evidence>
<evidence type="ECO:0000256" key="6">
    <source>
        <dbReference type="ARBA" id="ARBA00049117"/>
    </source>
</evidence>
<keyword evidence="1" id="KW-0547">Nucleotide-binding</keyword>
<comment type="function">
    <text evidence="5">Zinc chaperone that directly transfers zinc cofactor to target proteins, thereby activating them. Zinc is transferred from the CXCC motif in the GTPase domain to the zinc binding site in target proteins in a process requiring GTP hydrolysis.</text>
</comment>
<dbReference type="GO" id="GO:0005737">
    <property type="term" value="C:cytoplasm"/>
    <property type="evidence" value="ECO:0007669"/>
    <property type="project" value="TreeGrafter"/>
</dbReference>
<dbReference type="InterPro" id="IPR027417">
    <property type="entry name" value="P-loop_NTPase"/>
</dbReference>
<dbReference type="Gene3D" id="3.40.50.300">
    <property type="entry name" value="P-loop containing nucleotide triphosphate hydrolases"/>
    <property type="match status" value="1"/>
</dbReference>
<organism evidence="8 9">
    <name type="scientific">Filimonas lacunae</name>
    <dbReference type="NCBI Taxonomy" id="477680"/>
    <lineage>
        <taxon>Bacteria</taxon>
        <taxon>Pseudomonadati</taxon>
        <taxon>Bacteroidota</taxon>
        <taxon>Chitinophagia</taxon>
        <taxon>Chitinophagales</taxon>
        <taxon>Chitinophagaceae</taxon>
        <taxon>Filimonas</taxon>
    </lineage>
</organism>
<dbReference type="SMART" id="SM00833">
    <property type="entry name" value="CobW_C"/>
    <property type="match status" value="1"/>
</dbReference>
<dbReference type="RefSeq" id="WP_076379926.1">
    <property type="nucleotide sequence ID" value="NZ_AP017422.1"/>
</dbReference>
<dbReference type="KEGG" id="fln:FLA_1485"/>
<dbReference type="STRING" id="477680.SAMN05421788_10569"/>
<dbReference type="AlphaFoldDB" id="A0A173MDG7"/>
<dbReference type="Pfam" id="PF07683">
    <property type="entry name" value="CobW_C"/>
    <property type="match status" value="1"/>
</dbReference>